<evidence type="ECO:0000313" key="2">
    <source>
        <dbReference type="Proteomes" id="UP000502899"/>
    </source>
</evidence>
<dbReference type="PANTHER" id="PTHR31302">
    <property type="entry name" value="TRANSMEMBRANE PROTEIN WITH METALLOPHOSPHOESTERASE DOMAIN-RELATED"/>
    <property type="match status" value="1"/>
</dbReference>
<dbReference type="Pfam" id="PF00149">
    <property type="entry name" value="Metallophos"/>
    <property type="match status" value="1"/>
</dbReference>
<dbReference type="InterPro" id="IPR014578">
    <property type="entry name" value="Pesterase_CT488"/>
</dbReference>
<dbReference type="GO" id="GO:0016787">
    <property type="term" value="F:hydrolase activity"/>
    <property type="evidence" value="ECO:0007669"/>
    <property type="project" value="InterPro"/>
</dbReference>
<dbReference type="PANTHER" id="PTHR31302:SF22">
    <property type="entry name" value="PHOSPHOESTERASE"/>
    <property type="match status" value="1"/>
</dbReference>
<dbReference type="Proteomes" id="UP000502899">
    <property type="component" value="Chromosome"/>
</dbReference>
<dbReference type="RefSeq" id="WP_002841694.1">
    <property type="nucleotide sequence ID" value="NZ_CAMPWK010000010.1"/>
</dbReference>
<name>A0A133MY05_FINMA</name>
<reference evidence="1 2" key="1">
    <citation type="submission" date="2020-05" db="EMBL/GenBank/DDBJ databases">
        <title>FDA dAtabase for Regulatory Grade micrObial Sequences (FDA-ARGOS): Supporting development and validation of Infectious Disease Dx tests.</title>
        <authorList>
            <person name="Pederson C."/>
            <person name="Tallon L."/>
            <person name="Sadzewicz L."/>
            <person name="Zhao X."/>
            <person name="Vavikolanu K."/>
            <person name="Mehta A."/>
            <person name="Aluvathingal J."/>
            <person name="Nadendla S."/>
            <person name="Myers T."/>
            <person name="Yan Y."/>
            <person name="Sichtig H."/>
        </authorList>
    </citation>
    <scope>NUCLEOTIDE SEQUENCE [LARGE SCALE GENOMIC DNA]</scope>
    <source>
        <strain evidence="1 2">FDAARGOS_764</strain>
    </source>
</reference>
<dbReference type="SUPFAM" id="SSF56300">
    <property type="entry name" value="Metallo-dependent phosphatases"/>
    <property type="match status" value="1"/>
</dbReference>
<dbReference type="InterPro" id="IPR004843">
    <property type="entry name" value="Calcineurin-like_PHP"/>
</dbReference>
<sequence length="226" mass="26191">MIYAIGDLHLDYTKEKSMDVFGDNWDNYEEKIFHNLGKLNDQDIILIPGDISWAMQLDDALVDLKRIDKSPGRKILTRGNHDYWWSGISKLRKLDLESISFIQNDSLDLGNINICGSRGWLDPTSKEATEKDEKIFQREILRVNMSLESVRNDNDIIMMLHYPPFDINKQPNELFNCLKNYNVTDLIYGHLHGYGHLNVVEGKIDGINVHCVSSDYIDFNVKKIKE</sequence>
<dbReference type="InterPro" id="IPR051158">
    <property type="entry name" value="Metallophosphoesterase_sf"/>
</dbReference>
<organism evidence="1 2">
    <name type="scientific">Finegoldia magna</name>
    <name type="common">Peptostreptococcus magnus</name>
    <dbReference type="NCBI Taxonomy" id="1260"/>
    <lineage>
        <taxon>Bacteria</taxon>
        <taxon>Bacillati</taxon>
        <taxon>Bacillota</taxon>
        <taxon>Tissierellia</taxon>
        <taxon>Tissierellales</taxon>
        <taxon>Peptoniphilaceae</taxon>
        <taxon>Finegoldia</taxon>
    </lineage>
</organism>
<dbReference type="EMBL" id="CP054000">
    <property type="protein sequence ID" value="QKH79931.1"/>
    <property type="molecule type" value="Genomic_DNA"/>
</dbReference>
<dbReference type="Gene3D" id="3.60.21.10">
    <property type="match status" value="1"/>
</dbReference>
<dbReference type="PIRSF" id="PIRSF033094">
    <property type="entry name" value="Pesterase_CT488"/>
    <property type="match status" value="1"/>
</dbReference>
<gene>
    <name evidence="1" type="ORF">FOC70_06080</name>
</gene>
<evidence type="ECO:0000313" key="1">
    <source>
        <dbReference type="EMBL" id="QKH79931.1"/>
    </source>
</evidence>
<proteinExistence type="predicted"/>
<dbReference type="AlphaFoldDB" id="A0A133MY05"/>
<dbReference type="InterPro" id="IPR029052">
    <property type="entry name" value="Metallo-depent_PP-like"/>
</dbReference>
<accession>A0A133MY05</accession>
<protein>
    <submittedName>
        <fullName evidence="1">Metallophosphoesterase</fullName>
    </submittedName>
</protein>